<feature type="region of interest" description="Disordered" evidence="1">
    <location>
        <begin position="211"/>
        <end position="290"/>
    </location>
</feature>
<feature type="region of interest" description="Disordered" evidence="1">
    <location>
        <begin position="133"/>
        <end position="152"/>
    </location>
</feature>
<feature type="compositionally biased region" description="Low complexity" evidence="1">
    <location>
        <begin position="758"/>
        <end position="794"/>
    </location>
</feature>
<name>A0A8H7NIH3_BIOOC</name>
<organism evidence="2 3">
    <name type="scientific">Bionectria ochroleuca</name>
    <name type="common">Gliocladium roseum</name>
    <dbReference type="NCBI Taxonomy" id="29856"/>
    <lineage>
        <taxon>Eukaryota</taxon>
        <taxon>Fungi</taxon>
        <taxon>Dikarya</taxon>
        <taxon>Ascomycota</taxon>
        <taxon>Pezizomycotina</taxon>
        <taxon>Sordariomycetes</taxon>
        <taxon>Hypocreomycetidae</taxon>
        <taxon>Hypocreales</taxon>
        <taxon>Bionectriaceae</taxon>
        <taxon>Clonostachys</taxon>
    </lineage>
</organism>
<dbReference type="Proteomes" id="UP000616885">
    <property type="component" value="Unassembled WGS sequence"/>
</dbReference>
<feature type="region of interest" description="Disordered" evidence="1">
    <location>
        <begin position="1"/>
        <end position="104"/>
    </location>
</feature>
<dbReference type="SUPFAM" id="SSF89372">
    <property type="entry name" value="Fucose-specific lectin"/>
    <property type="match status" value="1"/>
</dbReference>
<reference evidence="2" key="1">
    <citation type="submission" date="2020-10" db="EMBL/GenBank/DDBJ databases">
        <title>High-Quality Genome Resource of Clonostachys rosea strain S41 by Oxford Nanopore Long-Read Sequencing.</title>
        <authorList>
            <person name="Wang H."/>
        </authorList>
    </citation>
    <scope>NUCLEOTIDE SEQUENCE</scope>
    <source>
        <strain evidence="2">S41</strain>
    </source>
</reference>
<protein>
    <recommendedName>
        <fullName evidence="4">Fucose-specific lectin</fullName>
    </recommendedName>
</protein>
<gene>
    <name evidence="2" type="ORF">IM811_007254</name>
</gene>
<proteinExistence type="predicted"/>
<evidence type="ECO:0000256" key="1">
    <source>
        <dbReference type="SAM" id="MobiDB-lite"/>
    </source>
</evidence>
<evidence type="ECO:0008006" key="4">
    <source>
        <dbReference type="Google" id="ProtNLM"/>
    </source>
</evidence>
<evidence type="ECO:0000313" key="3">
    <source>
        <dbReference type="Proteomes" id="UP000616885"/>
    </source>
</evidence>
<feature type="compositionally biased region" description="Low complexity" evidence="1">
    <location>
        <begin position="242"/>
        <end position="285"/>
    </location>
</feature>
<feature type="compositionally biased region" description="Polar residues" evidence="1">
    <location>
        <begin position="47"/>
        <end position="61"/>
    </location>
</feature>
<feature type="region of interest" description="Disordered" evidence="1">
    <location>
        <begin position="655"/>
        <end position="694"/>
    </location>
</feature>
<feature type="compositionally biased region" description="Polar residues" evidence="1">
    <location>
        <begin position="82"/>
        <end position="93"/>
    </location>
</feature>
<dbReference type="PANTHER" id="PTHR13491">
    <property type="entry name" value="ZCCHC10 PROTEIN"/>
    <property type="match status" value="1"/>
</dbReference>
<dbReference type="PANTHER" id="PTHR13491:SF0">
    <property type="entry name" value="ZINC FINGER CCHC DOMAIN-CONTAINING PROTEIN 10"/>
    <property type="match status" value="1"/>
</dbReference>
<evidence type="ECO:0000313" key="2">
    <source>
        <dbReference type="EMBL" id="KAF9756310.1"/>
    </source>
</evidence>
<feature type="region of interest" description="Disordered" evidence="1">
    <location>
        <begin position="758"/>
        <end position="804"/>
    </location>
</feature>
<dbReference type="Gene3D" id="2.120.10.70">
    <property type="entry name" value="Fucose-specific lectin"/>
    <property type="match status" value="1"/>
</dbReference>
<dbReference type="EMBL" id="JADCTT010000002">
    <property type="protein sequence ID" value="KAF9756310.1"/>
    <property type="molecule type" value="Genomic_DNA"/>
</dbReference>
<feature type="region of interest" description="Disordered" evidence="1">
    <location>
        <begin position="157"/>
        <end position="177"/>
    </location>
</feature>
<comment type="caution">
    <text evidence="2">The sequence shown here is derived from an EMBL/GenBank/DDBJ whole genome shotgun (WGS) entry which is preliminary data.</text>
</comment>
<dbReference type="InterPro" id="IPR039715">
    <property type="entry name" value="ZCCHC10"/>
</dbReference>
<dbReference type="AlphaFoldDB" id="A0A8H7NIH3"/>
<accession>A0A8H7NIH3</accession>
<feature type="compositionally biased region" description="Low complexity" evidence="1">
    <location>
        <begin position="670"/>
        <end position="694"/>
    </location>
</feature>
<sequence>MEFSGPNQQPSSPPPSSSPRDDPNGHPSSLVPGGDSPNRISHPNAHPTGSSGHDANHNNIYSVGDSIQHANQPYASHAEGSTYHSNYPTNHPNAQPVASPGPYMSSPNAYPAGWPKPAYRQPLVDVDNLPELVTQPPSYFHHDDKDQDEDLEEAPTRLAAGPHPAPESASARSCPPNVPTAASLTLWSQSSFCCSSPVPSLVASLAAASCSTRTRAPQMRRPKNTAWTATLTSRSVPPPSSQPQSSALQSPASHSSSSRTMMVSSPPSSGRAPRATSTSSRTASAIQSPQAHGALPFHTVTLGPSGDLHVFYFDDALRPAHIVRRVKNKEPVSWERGSLVVSSQPDLIPSNTLGLSVTSFSSDWPGIEEGCIVLVYHTNVANDSFAFVTSSQPDDPQSWTAKSFSLGVGDIDLQLHPESPGLLVMPFKRRGSPGLRIIWDVDNSLHKSTFGILDCFFTKTRELAKCNTVSNQWEDTAAEEQVLEMAKPLRLASLRVETGDDDKTQWPADRYVVRVLDAHGSLTELLWRRNKWTSHLAVTNETATFPGGNNGTANFTSIASPNDGLLYAMSGASCSKLLTHHGDITPKAPSPPVYPQEDDGIHNHFYQIQADDQRPIAWYRRRRCFYISIALAALLLIAISGGVASVIIISRHNSSHQHDEHEASTPPPAMTTSSSSSETSSSSSTTSTTEPPSTTIVSSIVTVTFTKSEESKAVETTVITLTATQTESDQDIGKMLSSMLSPFPIFTTEVVTVTADESTTSVSSSSEASSKTTSSTSTSTSSTQTSSSSSSSSPSPSPSLLPPSLSNTSNIAAVNVNIGPSNLHRRLIVWQDQDANIIAHDSANGKSKVYRVDDKLAEKGVKARSGTHLAAAADGSGAIHVFYITSDGDKSRDETPSVSHLVQREAGEWESRGHQVDVTGDSSLSATWHQSGNETKAVVLGFQSPENKICMLLLGDGNADAEPDREIVDVTQLLNLDTDGWSAIGLSIASGVPLSSTSDRNKTGVMGVYVLMEGEDEALVAECSIGNSSKSSNAQRECRWLDGVFTNADGEPIEISSHPTQLAWTLVGPGTDVPPTIHGFLTLSAEGSAIDDHRLVEGFDDSKRAEAATTTLATEARSTMVSYKVEEAEIEAMAMTDERTLLVRAGTRLFEFSFVDGGWQDRREIETVLSAED</sequence>